<dbReference type="Proteomes" id="UP000050795">
    <property type="component" value="Unassembled WGS sequence"/>
</dbReference>
<dbReference type="SUPFAM" id="SSF48425">
    <property type="entry name" value="Sec7 domain"/>
    <property type="match status" value="1"/>
</dbReference>
<dbReference type="InterPro" id="IPR023394">
    <property type="entry name" value="Sec7_C_sf"/>
</dbReference>
<dbReference type="InterPro" id="IPR056604">
    <property type="entry name" value="GBF1-like_TPR"/>
</dbReference>
<dbReference type="InterPro" id="IPR032691">
    <property type="entry name" value="Mon2/Sec7/BIG1-like_HUS"/>
</dbReference>
<evidence type="ECO:0000256" key="4">
    <source>
        <dbReference type="ARBA" id="ARBA00023034"/>
    </source>
</evidence>
<feature type="domain" description="SEC7" evidence="6">
    <location>
        <begin position="647"/>
        <end position="837"/>
    </location>
</feature>
<dbReference type="GO" id="GO:0005794">
    <property type="term" value="C:Golgi apparatus"/>
    <property type="evidence" value="ECO:0007669"/>
    <property type="project" value="UniProtKB-SubCell"/>
</dbReference>
<dbReference type="PROSITE" id="PS50190">
    <property type="entry name" value="SEC7"/>
    <property type="match status" value="1"/>
</dbReference>
<evidence type="ECO:0000256" key="5">
    <source>
        <dbReference type="SAM" id="MobiDB-lite"/>
    </source>
</evidence>
<feature type="region of interest" description="Disordered" evidence="5">
    <location>
        <begin position="1029"/>
        <end position="1054"/>
    </location>
</feature>
<proteinExistence type="predicted"/>
<reference evidence="7" key="1">
    <citation type="submission" date="2022-06" db="EMBL/GenBank/DDBJ databases">
        <authorList>
            <person name="Berger JAMES D."/>
            <person name="Berger JAMES D."/>
        </authorList>
    </citation>
    <scope>NUCLEOTIDE SEQUENCE [LARGE SCALE GENOMIC DNA]</scope>
</reference>
<evidence type="ECO:0000313" key="8">
    <source>
        <dbReference type="WBParaSite" id="TREG1_113630.2"/>
    </source>
</evidence>
<dbReference type="GO" id="GO:0005793">
    <property type="term" value="C:endoplasmic reticulum-Golgi intermediate compartment"/>
    <property type="evidence" value="ECO:0007669"/>
    <property type="project" value="UniProtKB-SubCell"/>
</dbReference>
<organism evidence="7 8">
    <name type="scientific">Trichobilharzia regenti</name>
    <name type="common">Nasal bird schistosome</name>
    <dbReference type="NCBI Taxonomy" id="157069"/>
    <lineage>
        <taxon>Eukaryota</taxon>
        <taxon>Metazoa</taxon>
        <taxon>Spiralia</taxon>
        <taxon>Lophotrochozoa</taxon>
        <taxon>Platyhelminthes</taxon>
        <taxon>Trematoda</taxon>
        <taxon>Digenea</taxon>
        <taxon>Strigeidida</taxon>
        <taxon>Schistosomatoidea</taxon>
        <taxon>Schistosomatidae</taxon>
        <taxon>Trichobilharzia</taxon>
    </lineage>
</organism>
<dbReference type="PANTHER" id="PTHR10663:SF388">
    <property type="entry name" value="GOLGI-SPECIFIC BREFELDIN A-RESISTANCE GUANINE NUCLEOTIDE EXCHANGE FACTOR 1"/>
    <property type="match status" value="1"/>
</dbReference>
<dbReference type="PANTHER" id="PTHR10663">
    <property type="entry name" value="GUANYL-NUCLEOTIDE EXCHANGE FACTOR"/>
    <property type="match status" value="1"/>
</dbReference>
<evidence type="ECO:0000256" key="2">
    <source>
        <dbReference type="ARBA" id="ARBA00004399"/>
    </source>
</evidence>
<dbReference type="GO" id="GO:0005085">
    <property type="term" value="F:guanyl-nucleotide exchange factor activity"/>
    <property type="evidence" value="ECO:0007669"/>
    <property type="project" value="InterPro"/>
</dbReference>
<protein>
    <recommendedName>
        <fullName evidence="6">SEC7 domain-containing protein</fullName>
    </recommendedName>
</protein>
<evidence type="ECO:0000259" key="6">
    <source>
        <dbReference type="PROSITE" id="PS50190"/>
    </source>
</evidence>
<reference evidence="8" key="2">
    <citation type="submission" date="2023-11" db="UniProtKB">
        <authorList>
            <consortium name="WormBaseParasite"/>
        </authorList>
    </citation>
    <scope>IDENTIFICATION</scope>
</reference>
<dbReference type="GO" id="GO:0032012">
    <property type="term" value="P:regulation of ARF protein signal transduction"/>
    <property type="evidence" value="ECO:0007669"/>
    <property type="project" value="InterPro"/>
</dbReference>
<dbReference type="WBParaSite" id="TREG1_113630.2">
    <property type="protein sequence ID" value="TREG1_113630.2"/>
    <property type="gene ID" value="TREG1_113630"/>
</dbReference>
<sequence length="2198" mass="243730">MAPSNTLCMIQSEVSLMLTALRCSHRNSFRVYQDDSKKPLLLSFGQLRSILNVATSVNELEPLVYLTPFLEVIRSEDTTGPVTGLALTAVDKFLSYGLLELPPGKPDELPLSGPGSLSSIAMAVEAIADASTQARFVGTDPRSAEVVLMKVLHLLRTLLLVPAGTLVSDRAVREILQSCFRICFEPKLSELLRRTAELCLASMIQLFFSRLPTLTGFRIDRNIQQSVNSCSDIETAVMDKQSSQIAVSGEANQTPLECRDDSNEATLVVKSEAVIEEIPCEMSVCPNDDYVGNSQTACNFSHNLGDPKSCSNHSADSNQIEFVDHDKAASTFDFGVHESSDPIATQCAQSLSAVSPNDESDNNKLTVASTQSDTYSDEYQPVDTSQPQPYTIAAVYDLLSYLIYSLSPVHNNESVISISLGLITIALETGADAIANSPRLLQLVRGDLTKYLMLLLSSEDVWQFAATLRVCFLLFESMRSHLKLQMEVYLQRLTAICSSDNDSTGYEFREIALDSVVRLFLVPGLATELYVNYDCDPYCSNLFEDITKMLAKNAFPVERLMGTHLLALDALLVVLNTIEIQCSTPSVLVQPAASSGMTKAATTTNQNYTDKSTNLFRYLPLSDSTNKCKLRLNRHYVDSTKLPSRDELNASKAKKKLLMLGSDQFNVKPKRGITFLQEHSILQKPLNYDELAVFLRENPRLEKRMIGEYISERENVDVLAAFVRQFNFVGVPIDEALRAYVEAFRLPGEAPLIQRIMEHFAEHWYKSNNSPFVDVDAAFTLAYAILMLNTDQHNPNSKRQNAPMRMEDFKKNLSGMNGNQDFDPKLLESIFNNIHNNEIVMPIEQTGLVRENYLWKCLLRRSSTKQAQFIHLQTGVLDADLFELIWGPTVSALSFIFDKTTDPEVQNKAVDGFHRCATIAAYYGMSDVLDNLVISLCKFTTLLTANDINPTNLSVLLGRNTKACLALRLVFSIASKHADILRYGWHSLLDCLLQLFRANLIPYELLESQDFLTSSRKVYVTTEGCIPMKSRSKSSRHSLKRRQKTSHSQNTNSNRELGVFSSFYQYLTTGSTWIASGDEEDESKDDDSDDDDVDENGNDGILLNKKDHGISSSSRDCKSSSKGNSSPDSGIFNQNESKLFSSMMNQNNLLSSSINRNGGQLDEHTATRFASEVVLQCHIAQLIEDSKFLVDASLIELIKALLCATRGDVHATLLNNFDFDSMFSMDGLLHITSQSVQNSVNSDSGIFTSLSTTGSNAQTSTYISEAITGVPTQQYYTSLPQNSLSSTSPPLLQWIGSASSTASYYSPCNSASDGTSSLDDCRVFCLELLIRVLMHNRDRFAGFWSLVRYHLADVLLSTRPPNHLVERIIVGFLRLAICLLRRHEVTSQIFATLYWLLLNHGEQLMYYVNAKTNASSSTLRQSGGGGVGVGGITSPKMSNSRSINKKSSTVGVNNVDSMLLALFKQGSRVGRQVIAGLTDLLRNHAADLPDPTTDWKLIFGLLEVCGAGRRANIIIQKGGSDKLIYANKDELERTTLDNSRQLFPTNGHESNRGYTSDSETLRTVHDLPPPPVSSSSSLQLSNTQYDKVSEKVNEPITSVNSSSEVDPTTLEINKKAFSESYDVLSKLSISEIQNPIMDKSSLFTTPLVLSYEVPIGSRDPVTLEQATDCLAFLVRDPAHITPDNFEYAVQALRVFVEACLHRPPKHTNKSRLSDTHSSTNKINTDTRRPPSDCPRVSSNHQMHHHNQRHCHYALSDSDTDNEYHEKEKCRKTENGILFTETMLSPVTSVIAIQLLDLISILFTRAISIYTEWTKVSFDRVTPSCAATNDDGDVDSDKHLNSTRELVAESTLTNVDRLNLDHLWTNCWRPLLQATARLCSDIRRDVRTDALSYLQKALLSPTLHSLNGKQWEDCFDKVLFPLLSGFLESIALEEAIAANSQRENNIGSVGAGGTTNHNSNSTGYGYHLHTVEFADPRMRAIPLLTKVYLQHLRPLYELDTFNVLWIRMLAYMERYMLASSSDSLTDAVRESLKNVLLVMCTGTHDINPILIKNSPPGSNSAILWELTEKHLSTFLPELLEQLFPSNPPETMMMMVDANVTPVSAMTKTTTTTVMDLPSNVSGEAIQVLSDPCVNEVTPSQPSVCKLTDNVPNSDIVVVEQCVNLQHDKTGEFSGPSAATTVAAPVVLPLNQSISAIQNL</sequence>
<dbReference type="Gene3D" id="1.10.1000.11">
    <property type="entry name" value="Arf Nucleotide-binding Site Opener,domain 2"/>
    <property type="match status" value="1"/>
</dbReference>
<dbReference type="CDD" id="cd00171">
    <property type="entry name" value="Sec7"/>
    <property type="match status" value="1"/>
</dbReference>
<feature type="region of interest" description="Disordered" evidence="5">
    <location>
        <begin position="1705"/>
        <end position="1746"/>
    </location>
</feature>
<dbReference type="SMART" id="SM00222">
    <property type="entry name" value="Sec7"/>
    <property type="match status" value="1"/>
</dbReference>
<evidence type="ECO:0000313" key="7">
    <source>
        <dbReference type="Proteomes" id="UP000050795"/>
    </source>
</evidence>
<dbReference type="Pfam" id="PF01369">
    <property type="entry name" value="Sec7"/>
    <property type="match status" value="1"/>
</dbReference>
<feature type="compositionally biased region" description="Basic and acidic residues" evidence="5">
    <location>
        <begin position="1104"/>
        <end position="1119"/>
    </location>
</feature>
<dbReference type="InterPro" id="IPR000904">
    <property type="entry name" value="Sec7_dom"/>
</dbReference>
<name>A0AA85IQK8_TRIRE</name>
<dbReference type="Pfam" id="PF12783">
    <property type="entry name" value="Sec7-like_HUS"/>
    <property type="match status" value="1"/>
</dbReference>
<keyword evidence="7" id="KW-1185">Reference proteome</keyword>
<dbReference type="Gene3D" id="1.10.220.20">
    <property type="match status" value="1"/>
</dbReference>
<dbReference type="FunFam" id="1.10.1000.11:FF:000007">
    <property type="entry name" value="Golgi-specific brefeldin A-resistance guanine nucleotide exchange factor 1"/>
    <property type="match status" value="1"/>
</dbReference>
<feature type="compositionally biased region" description="Basic residues" evidence="5">
    <location>
        <begin position="1030"/>
        <end position="1045"/>
    </location>
</feature>
<dbReference type="GO" id="GO:0010256">
    <property type="term" value="P:endomembrane system organization"/>
    <property type="evidence" value="ECO:0007669"/>
    <property type="project" value="UniProtKB-ARBA"/>
</dbReference>
<accession>A0AA85IQK8</accession>
<feature type="compositionally biased region" description="Low complexity" evidence="5">
    <location>
        <begin position="1120"/>
        <end position="1130"/>
    </location>
</feature>
<feature type="compositionally biased region" description="Acidic residues" evidence="5">
    <location>
        <begin position="1077"/>
        <end position="1097"/>
    </location>
</feature>
<dbReference type="Pfam" id="PF23325">
    <property type="entry name" value="TPR_28"/>
    <property type="match status" value="2"/>
</dbReference>
<keyword evidence="3" id="KW-0813">Transport</keyword>
<feature type="region of interest" description="Disordered" evidence="5">
    <location>
        <begin position="1075"/>
        <end position="1134"/>
    </location>
</feature>
<keyword evidence="4" id="KW-0333">Golgi apparatus</keyword>
<feature type="compositionally biased region" description="Polar residues" evidence="5">
    <location>
        <begin position="1536"/>
        <end position="1558"/>
    </location>
</feature>
<comment type="subcellular location">
    <subcellularLocation>
        <location evidence="2">Endoplasmic reticulum-Golgi intermediate compartment</location>
    </subcellularLocation>
    <subcellularLocation>
        <location evidence="1">Golgi apparatus</location>
        <location evidence="1">cis-Golgi network</location>
    </subcellularLocation>
</comment>
<feature type="region of interest" description="Disordered" evidence="5">
    <location>
        <begin position="1536"/>
        <end position="1580"/>
    </location>
</feature>
<evidence type="ECO:0000256" key="1">
    <source>
        <dbReference type="ARBA" id="ARBA00004222"/>
    </source>
</evidence>
<dbReference type="InterPro" id="IPR035999">
    <property type="entry name" value="Sec7_dom_sf"/>
</dbReference>
<dbReference type="GO" id="GO:0016197">
    <property type="term" value="P:endosomal transport"/>
    <property type="evidence" value="ECO:0007669"/>
    <property type="project" value="UniProtKB-ARBA"/>
</dbReference>
<evidence type="ECO:0000256" key="3">
    <source>
        <dbReference type="ARBA" id="ARBA00022448"/>
    </source>
</evidence>